<keyword evidence="7" id="KW-1015">Disulfide bond</keyword>
<evidence type="ECO:0000256" key="5">
    <source>
        <dbReference type="ARBA" id="ARBA00022729"/>
    </source>
</evidence>
<evidence type="ECO:0000313" key="10">
    <source>
        <dbReference type="EMBL" id="KAF9595587.1"/>
    </source>
</evidence>
<evidence type="ECO:0000256" key="7">
    <source>
        <dbReference type="ARBA" id="ARBA00023157"/>
    </source>
</evidence>
<dbReference type="InterPro" id="IPR018202">
    <property type="entry name" value="Ser_caboxypep_ser_AS"/>
</dbReference>
<dbReference type="PRINTS" id="PR00724">
    <property type="entry name" value="CRBOXYPTASEC"/>
</dbReference>
<dbReference type="Gene3D" id="3.40.50.11320">
    <property type="match status" value="1"/>
</dbReference>
<dbReference type="InterPro" id="IPR029058">
    <property type="entry name" value="AB_hydrolase_fold"/>
</dbReference>
<dbReference type="GO" id="GO:0005773">
    <property type="term" value="C:vacuole"/>
    <property type="evidence" value="ECO:0007669"/>
    <property type="project" value="TreeGrafter"/>
</dbReference>
<dbReference type="Gene3D" id="6.10.250.940">
    <property type="match status" value="1"/>
</dbReference>
<gene>
    <name evidence="10" type="ORF">IFM89_001059</name>
</gene>
<dbReference type="FunFam" id="3.40.50.11320:FF:000002">
    <property type="entry name" value="Carboxypeptidase"/>
    <property type="match status" value="1"/>
</dbReference>
<dbReference type="PROSITE" id="PS51257">
    <property type="entry name" value="PROKAR_LIPOPROTEIN"/>
    <property type="match status" value="1"/>
</dbReference>
<dbReference type="Proteomes" id="UP000631114">
    <property type="component" value="Unassembled WGS sequence"/>
</dbReference>
<dbReference type="FunFam" id="3.40.50.1820:FF:000013">
    <property type="entry name" value="Carboxypeptidase"/>
    <property type="match status" value="1"/>
</dbReference>
<keyword evidence="5 9" id="KW-0732">Signal</keyword>
<keyword evidence="2" id="KW-0964">Secreted</keyword>
<feature type="signal peptide" evidence="9">
    <location>
        <begin position="1"/>
        <end position="23"/>
    </location>
</feature>
<dbReference type="PANTHER" id="PTHR11802:SF198">
    <property type="entry name" value="SERINE CARBOXYPEPTIDASE-LIKE 27"/>
    <property type="match status" value="1"/>
</dbReference>
<keyword evidence="4 9" id="KW-0645">Protease</keyword>
<dbReference type="GO" id="GO:0004185">
    <property type="term" value="F:serine-type carboxypeptidase activity"/>
    <property type="evidence" value="ECO:0007669"/>
    <property type="project" value="UniProtKB-UniRule"/>
</dbReference>
<evidence type="ECO:0000313" key="11">
    <source>
        <dbReference type="Proteomes" id="UP000631114"/>
    </source>
</evidence>
<reference evidence="10 11" key="1">
    <citation type="submission" date="2020-10" db="EMBL/GenBank/DDBJ databases">
        <title>The Coptis chinensis genome and diversification of protoberbering-type alkaloids.</title>
        <authorList>
            <person name="Wang B."/>
            <person name="Shu S."/>
            <person name="Song C."/>
            <person name="Liu Y."/>
        </authorList>
    </citation>
    <scope>NUCLEOTIDE SEQUENCE [LARGE SCALE GENOMIC DNA]</scope>
    <source>
        <strain evidence="10">HL-2020</strain>
        <tissue evidence="10">Leaf</tissue>
    </source>
</reference>
<dbReference type="InterPro" id="IPR033124">
    <property type="entry name" value="Ser_caboxypep_his_AS"/>
</dbReference>
<dbReference type="Pfam" id="PF00450">
    <property type="entry name" value="Peptidase_S10"/>
    <property type="match status" value="2"/>
</dbReference>
<comment type="similarity">
    <text evidence="1 9">Belongs to the peptidase S10 family.</text>
</comment>
<keyword evidence="11" id="KW-1185">Reference proteome</keyword>
<evidence type="ECO:0000256" key="4">
    <source>
        <dbReference type="ARBA" id="ARBA00022670"/>
    </source>
</evidence>
<feature type="chain" id="PRO_5033097218" description="Carboxypeptidase" evidence="9">
    <location>
        <begin position="24"/>
        <end position="529"/>
    </location>
</feature>
<name>A0A835HC41_9MAGN</name>
<dbReference type="Gene3D" id="3.40.50.1820">
    <property type="entry name" value="alpha/beta hydrolase"/>
    <property type="match status" value="1"/>
</dbReference>
<dbReference type="AlphaFoldDB" id="A0A835HC41"/>
<dbReference type="PROSITE" id="PS00131">
    <property type="entry name" value="CARBOXYPEPT_SER_SER"/>
    <property type="match status" value="1"/>
</dbReference>
<evidence type="ECO:0000256" key="1">
    <source>
        <dbReference type="ARBA" id="ARBA00009431"/>
    </source>
</evidence>
<keyword evidence="3 9" id="KW-0121">Carboxypeptidase</keyword>
<dbReference type="InterPro" id="IPR001563">
    <property type="entry name" value="Peptidase_S10"/>
</dbReference>
<sequence length="529" mass="59916">MKSALSFLLVVVFLLVTSSSCASVPPDQERDRITWLPGQPANVGFSQYSGYITVNENAGRALFYWLIESPKSRIPESRPLVLWLNGGPGCSSIGYGAAEEIGPFRIRSKGQSLFLNPYSWNNLANLLFLESPAGVGFSYSNTTSDLYNAGDQRTAEDAYIFIVKWLERFPQYKHRDFYIAGESYAGHYVPQLSQLIYWRNKEIQNPVLNFKGFLVGNAVTDDYNDSIGTFEYWWSHGLISDSTYHTLRVNCNAGSFQHPSVECNKALSIADAEQGNIDPYSIYTHPCNSTSDLKHKLRGHYPWMSRAYDPCTERYSQVYFNRLDVQKALHANVTGISYVWNTCSNIVGDYWNDSPKSMLPIYQELIQAGFRIWVFRTNTEDVCLQDCRCSITWVTPKDKAYAENISAGEKNWNVTEGSRDLREALSHIDTADTHTVDETDNLSFGGDTDAVVPVTATRYSIDALKLPTVINWYAWYDYGKVGGWSQIYRGLTLVTVMGAGHEVPLHRPRQAFILFRSFLEDRPMPQQAT</sequence>
<evidence type="ECO:0000256" key="9">
    <source>
        <dbReference type="RuleBase" id="RU361156"/>
    </source>
</evidence>
<dbReference type="SUPFAM" id="SSF53474">
    <property type="entry name" value="alpha/beta-Hydrolases"/>
    <property type="match status" value="2"/>
</dbReference>
<keyword evidence="8" id="KW-0325">Glycoprotein</keyword>
<evidence type="ECO:0000256" key="6">
    <source>
        <dbReference type="ARBA" id="ARBA00022801"/>
    </source>
</evidence>
<dbReference type="PANTHER" id="PTHR11802">
    <property type="entry name" value="SERINE PROTEASE FAMILY S10 SERINE CARBOXYPEPTIDASE"/>
    <property type="match status" value="1"/>
</dbReference>
<evidence type="ECO:0000256" key="3">
    <source>
        <dbReference type="ARBA" id="ARBA00022645"/>
    </source>
</evidence>
<dbReference type="OrthoDB" id="443318at2759"/>
<proteinExistence type="inferred from homology"/>
<dbReference type="PROSITE" id="PS00560">
    <property type="entry name" value="CARBOXYPEPT_SER_HIS"/>
    <property type="match status" value="1"/>
</dbReference>
<accession>A0A835HC41</accession>
<comment type="caution">
    <text evidence="10">The sequence shown here is derived from an EMBL/GenBank/DDBJ whole genome shotgun (WGS) entry which is preliminary data.</text>
</comment>
<organism evidence="10 11">
    <name type="scientific">Coptis chinensis</name>
    <dbReference type="NCBI Taxonomy" id="261450"/>
    <lineage>
        <taxon>Eukaryota</taxon>
        <taxon>Viridiplantae</taxon>
        <taxon>Streptophyta</taxon>
        <taxon>Embryophyta</taxon>
        <taxon>Tracheophyta</taxon>
        <taxon>Spermatophyta</taxon>
        <taxon>Magnoliopsida</taxon>
        <taxon>Ranunculales</taxon>
        <taxon>Ranunculaceae</taxon>
        <taxon>Coptidoideae</taxon>
        <taxon>Coptis</taxon>
    </lineage>
</organism>
<dbReference type="EC" id="3.4.16.-" evidence="9"/>
<dbReference type="EMBL" id="JADFTS010000007">
    <property type="protein sequence ID" value="KAF9595587.1"/>
    <property type="molecule type" value="Genomic_DNA"/>
</dbReference>
<protein>
    <recommendedName>
        <fullName evidence="9">Carboxypeptidase</fullName>
        <ecNumber evidence="9">3.4.16.-</ecNumber>
    </recommendedName>
</protein>
<dbReference type="GO" id="GO:0006508">
    <property type="term" value="P:proteolysis"/>
    <property type="evidence" value="ECO:0007669"/>
    <property type="project" value="UniProtKB-KW"/>
</dbReference>
<keyword evidence="6 9" id="KW-0378">Hydrolase</keyword>
<evidence type="ECO:0000256" key="8">
    <source>
        <dbReference type="ARBA" id="ARBA00023180"/>
    </source>
</evidence>
<evidence type="ECO:0000256" key="2">
    <source>
        <dbReference type="ARBA" id="ARBA00022525"/>
    </source>
</evidence>